<dbReference type="InterPro" id="IPR017871">
    <property type="entry name" value="ABC_transporter-like_CS"/>
</dbReference>
<name>A0A2M8P0B8_9CHLR</name>
<protein>
    <submittedName>
        <fullName evidence="5">ABC transporter ATP-binding protein</fullName>
    </submittedName>
</protein>
<dbReference type="EMBL" id="PGTK01000005">
    <property type="protein sequence ID" value="PJF30986.1"/>
    <property type="molecule type" value="Genomic_DNA"/>
</dbReference>
<dbReference type="PANTHER" id="PTHR42788:SF13">
    <property type="entry name" value="ALIPHATIC SULFONATES IMPORT ATP-BINDING PROTEIN SSUB"/>
    <property type="match status" value="1"/>
</dbReference>
<sequence length="249" mass="27390">MAMLRVEGVWQRFGALEVLQEISFGLTAGEFVCLLGPSGCGKTTLLRIMAGLLKPSMGRVLFDRKPITAPRPEIGILFQQPNLLPYLSTRANVELPLALRGVPRWERRRIAQDALAQLGLAEFAEVYPSQLSGGMAQRAALGRALVQNPSVLLMDEPFGALDAMTREYMQLELLDLWARTGKTILMVTHSLTEAVFMADRVLVLTARPSRLSAALEIPLPRPRRLEMVHSPQFGALVAQLRGYIGASST</sequence>
<feature type="domain" description="ABC transporter" evidence="4">
    <location>
        <begin position="4"/>
        <end position="231"/>
    </location>
</feature>
<dbReference type="InterPro" id="IPR050166">
    <property type="entry name" value="ABC_transporter_ATP-bind"/>
</dbReference>
<dbReference type="InterPro" id="IPR003593">
    <property type="entry name" value="AAA+_ATPase"/>
</dbReference>
<dbReference type="AlphaFoldDB" id="A0A2M8P0B8"/>
<evidence type="ECO:0000313" key="6">
    <source>
        <dbReference type="Proteomes" id="UP000228921"/>
    </source>
</evidence>
<evidence type="ECO:0000313" key="5">
    <source>
        <dbReference type="EMBL" id="PJF30986.1"/>
    </source>
</evidence>
<evidence type="ECO:0000256" key="1">
    <source>
        <dbReference type="ARBA" id="ARBA00022448"/>
    </source>
</evidence>
<dbReference type="PROSITE" id="PS00211">
    <property type="entry name" value="ABC_TRANSPORTER_1"/>
    <property type="match status" value="1"/>
</dbReference>
<evidence type="ECO:0000256" key="3">
    <source>
        <dbReference type="ARBA" id="ARBA00022840"/>
    </source>
</evidence>
<keyword evidence="2" id="KW-0547">Nucleotide-binding</keyword>
<keyword evidence="3 5" id="KW-0067">ATP-binding</keyword>
<dbReference type="GO" id="GO:0005524">
    <property type="term" value="F:ATP binding"/>
    <property type="evidence" value="ECO:0007669"/>
    <property type="project" value="UniProtKB-KW"/>
</dbReference>
<dbReference type="SMART" id="SM00382">
    <property type="entry name" value="AAA"/>
    <property type="match status" value="1"/>
</dbReference>
<dbReference type="SUPFAM" id="SSF52540">
    <property type="entry name" value="P-loop containing nucleoside triphosphate hydrolases"/>
    <property type="match status" value="1"/>
</dbReference>
<evidence type="ECO:0000256" key="2">
    <source>
        <dbReference type="ARBA" id="ARBA00022741"/>
    </source>
</evidence>
<evidence type="ECO:0000259" key="4">
    <source>
        <dbReference type="PROSITE" id="PS50893"/>
    </source>
</evidence>
<dbReference type="PROSITE" id="PS50893">
    <property type="entry name" value="ABC_TRANSPORTER_2"/>
    <property type="match status" value="1"/>
</dbReference>
<reference evidence="5 6" key="1">
    <citation type="submission" date="2017-11" db="EMBL/GenBank/DDBJ databases">
        <title>Evolution of Phototrophy in the Chloroflexi Phylum Driven by Horizontal Gene Transfer.</title>
        <authorList>
            <person name="Ward L.M."/>
            <person name="Hemp J."/>
            <person name="Shih P.M."/>
            <person name="Mcglynn S.E."/>
            <person name="Fischer W."/>
        </authorList>
    </citation>
    <scope>NUCLEOTIDE SEQUENCE [LARGE SCALE GENOMIC DNA]</scope>
    <source>
        <strain evidence="5">CP2_2F</strain>
    </source>
</reference>
<dbReference type="InterPro" id="IPR003439">
    <property type="entry name" value="ABC_transporter-like_ATP-bd"/>
</dbReference>
<dbReference type="Gene3D" id="3.40.50.300">
    <property type="entry name" value="P-loop containing nucleotide triphosphate hydrolases"/>
    <property type="match status" value="1"/>
</dbReference>
<dbReference type="GO" id="GO:0016887">
    <property type="term" value="F:ATP hydrolysis activity"/>
    <property type="evidence" value="ECO:0007669"/>
    <property type="project" value="InterPro"/>
</dbReference>
<dbReference type="InterPro" id="IPR027417">
    <property type="entry name" value="P-loop_NTPase"/>
</dbReference>
<keyword evidence="1" id="KW-0813">Transport</keyword>
<proteinExistence type="predicted"/>
<organism evidence="5 6">
    <name type="scientific">Candidatus Thermofonsia Clade 1 bacterium</name>
    <dbReference type="NCBI Taxonomy" id="2364210"/>
    <lineage>
        <taxon>Bacteria</taxon>
        <taxon>Bacillati</taxon>
        <taxon>Chloroflexota</taxon>
        <taxon>Candidatus Thermofontia</taxon>
        <taxon>Candidatus Thermofonsia Clade 1</taxon>
    </lineage>
</organism>
<comment type="caution">
    <text evidence="5">The sequence shown here is derived from an EMBL/GenBank/DDBJ whole genome shotgun (WGS) entry which is preliminary data.</text>
</comment>
<dbReference type="Pfam" id="PF00005">
    <property type="entry name" value="ABC_tran"/>
    <property type="match status" value="1"/>
</dbReference>
<gene>
    <name evidence="5" type="ORF">CUN51_05770</name>
</gene>
<dbReference type="CDD" id="cd03293">
    <property type="entry name" value="ABC_NrtD_SsuB_transporters"/>
    <property type="match status" value="1"/>
</dbReference>
<dbReference type="PANTHER" id="PTHR42788">
    <property type="entry name" value="TAURINE IMPORT ATP-BINDING PROTEIN-RELATED"/>
    <property type="match status" value="1"/>
</dbReference>
<accession>A0A2M8P0B8</accession>
<dbReference type="Proteomes" id="UP000228921">
    <property type="component" value="Unassembled WGS sequence"/>
</dbReference>